<dbReference type="AlphaFoldDB" id="A0AB36TL15"/>
<proteinExistence type="predicted"/>
<accession>A0AB36TL15</accession>
<protein>
    <submittedName>
        <fullName evidence="2">Uncharacterized protein</fullName>
    </submittedName>
</protein>
<evidence type="ECO:0000313" key="3">
    <source>
        <dbReference type="Proteomes" id="UP000223839"/>
    </source>
</evidence>
<gene>
    <name evidence="2" type="ORF">COJ61_31155</name>
</gene>
<evidence type="ECO:0000313" key="2">
    <source>
        <dbReference type="EMBL" id="PFM83893.1"/>
    </source>
</evidence>
<reference evidence="2 3" key="1">
    <citation type="submission" date="2017-09" db="EMBL/GenBank/DDBJ databases">
        <title>Large-scale bioinformatics analysis of Bacillus genomes uncovers conserved roles of natural products in bacterial physiology.</title>
        <authorList>
            <consortium name="Agbiome Team Llc"/>
            <person name="Bleich R.M."/>
            <person name="Grubbs K.J."/>
            <person name="Santa Maria K.C."/>
            <person name="Allen S.E."/>
            <person name="Farag S."/>
            <person name="Shank E.A."/>
            <person name="Bowers A."/>
        </authorList>
    </citation>
    <scope>NUCLEOTIDE SEQUENCE [LARGE SCALE GENOMIC DNA]</scope>
    <source>
        <strain evidence="2 3">AFS077661</strain>
    </source>
</reference>
<organism evidence="2 3">
    <name type="scientific">Bacillus thuringiensis</name>
    <dbReference type="NCBI Taxonomy" id="1428"/>
    <lineage>
        <taxon>Bacteria</taxon>
        <taxon>Bacillati</taxon>
        <taxon>Bacillota</taxon>
        <taxon>Bacilli</taxon>
        <taxon>Bacillales</taxon>
        <taxon>Bacillaceae</taxon>
        <taxon>Bacillus</taxon>
        <taxon>Bacillus cereus group</taxon>
    </lineage>
</organism>
<comment type="caution">
    <text evidence="2">The sequence shown here is derived from an EMBL/GenBank/DDBJ whole genome shotgun (WGS) entry which is preliminary data.</text>
</comment>
<feature type="compositionally biased region" description="Polar residues" evidence="1">
    <location>
        <begin position="30"/>
        <end position="111"/>
    </location>
</feature>
<name>A0AB36TL15_BACTU</name>
<dbReference type="Proteomes" id="UP000223839">
    <property type="component" value="Unassembled WGS sequence"/>
</dbReference>
<feature type="region of interest" description="Disordered" evidence="1">
    <location>
        <begin position="22"/>
        <end position="111"/>
    </location>
</feature>
<evidence type="ECO:0000256" key="1">
    <source>
        <dbReference type="SAM" id="MobiDB-lite"/>
    </source>
</evidence>
<dbReference type="RefSeq" id="WP_098580757.1">
    <property type="nucleotide sequence ID" value="NZ_NUYG01000103.1"/>
</dbReference>
<dbReference type="EMBL" id="NUYG01000103">
    <property type="protein sequence ID" value="PFM83893.1"/>
    <property type="molecule type" value="Genomic_DNA"/>
</dbReference>
<sequence>MCQFCSNQKNIKQPKFKLFNIDPIPFYTPPRSQQNTSVSSEPTDTPPRSQQNTSVSSEPTDTPPRSQQNTTVSSEPTNTPPRSQQNTTVSSEPTNTPSRSQQKSTVSLKSTNIPSCSQKISTVLLKLPSPLVPQAESKRFKIKQNNPQSISKYQINTSKNIKDITNEIQKLLRNYQLIHLPIIIFLEQIHIKGFIMSIGKESIAVTGPNLQIKDNSTNKIIQSPNKITIKIKSIQAISNTKNFLIKNNADRIN</sequence>